<evidence type="ECO:0000256" key="2">
    <source>
        <dbReference type="ARBA" id="ARBA00022980"/>
    </source>
</evidence>
<dbReference type="PATRIC" id="fig|2162.10.peg.1721"/>
<dbReference type="OrthoDB" id="27533at2157"/>
<organism evidence="7">
    <name type="scientific">Methanobacterium formicicum</name>
    <dbReference type="NCBI Taxonomy" id="2162"/>
    <lineage>
        <taxon>Archaea</taxon>
        <taxon>Methanobacteriati</taxon>
        <taxon>Methanobacteriota</taxon>
        <taxon>Methanomada group</taxon>
        <taxon>Methanobacteria</taxon>
        <taxon>Methanobacteriales</taxon>
        <taxon>Methanobacteriaceae</taxon>
        <taxon>Methanobacterium</taxon>
    </lineage>
</organism>
<protein>
    <recommendedName>
        <fullName evidence="4">Small ribosomal subunit protein eS24</fullName>
    </recommendedName>
</protein>
<keyword evidence="2 4" id="KW-0689">Ribosomal protein</keyword>
<evidence type="ECO:0000256" key="4">
    <source>
        <dbReference type="HAMAP-Rule" id="MF_00545"/>
    </source>
</evidence>
<reference evidence="7" key="2">
    <citation type="submission" date="2014-08" db="EMBL/GenBank/DDBJ databases">
        <authorList>
            <person name="Wibberg D."/>
        </authorList>
    </citation>
    <scope>NUCLEOTIDE SEQUENCE</scope>
</reference>
<dbReference type="EMBL" id="LN734822">
    <property type="protein sequence ID" value="CEL25286.1"/>
    <property type="molecule type" value="Genomic_DNA"/>
</dbReference>
<dbReference type="GO" id="GO:1990904">
    <property type="term" value="C:ribonucleoprotein complex"/>
    <property type="evidence" value="ECO:0007669"/>
    <property type="project" value="UniProtKB-KW"/>
</dbReference>
<dbReference type="Pfam" id="PF01282">
    <property type="entry name" value="Ribosomal_S24e"/>
    <property type="match status" value="1"/>
</dbReference>
<gene>
    <name evidence="4" type="primary">rps24e</name>
    <name evidence="6" type="ORF">BRM9_0611</name>
    <name evidence="7" type="ORF">DSM1535_0593</name>
    <name evidence="8" type="ORF">MB9_1651</name>
</gene>
<evidence type="ECO:0000256" key="5">
    <source>
        <dbReference type="RuleBase" id="RU004381"/>
    </source>
</evidence>
<proteinExistence type="inferred from homology"/>
<dbReference type="STRING" id="2162.BRM9_0611"/>
<evidence type="ECO:0000313" key="6">
    <source>
        <dbReference type="EMBL" id="AIS31434.1"/>
    </source>
</evidence>
<evidence type="ECO:0000256" key="3">
    <source>
        <dbReference type="ARBA" id="ARBA00023274"/>
    </source>
</evidence>
<evidence type="ECO:0000256" key="1">
    <source>
        <dbReference type="ARBA" id="ARBA00009680"/>
    </source>
</evidence>
<dbReference type="KEGG" id="mfi:DSM1535_0593"/>
<dbReference type="AlphaFoldDB" id="A0A090I269"/>
<keyword evidence="9" id="KW-1185">Reference proteome</keyword>
<dbReference type="RefSeq" id="WP_048072226.1">
    <property type="nucleotide sequence ID" value="NZ_CALCVY010000007.1"/>
</dbReference>
<evidence type="ECO:0000313" key="8">
    <source>
        <dbReference type="EMBL" id="CEL25286.1"/>
    </source>
</evidence>
<dbReference type="GO" id="GO:0003735">
    <property type="term" value="F:structural constituent of ribosome"/>
    <property type="evidence" value="ECO:0007669"/>
    <property type="project" value="InterPro"/>
</dbReference>
<name>A0A090I269_METFO</name>
<comment type="similarity">
    <text evidence="1 4 5">Belongs to the eukaryotic ribosomal protein eS24 family.</text>
</comment>
<sequence>MEIDIKEQVENPLLNRTEIHFDCIYQGEATPKILDVKNRLVAQLNVDKNLLVVDKVKPSFGEGRADGYAKLYDSEEKLVEIEKQHVLGKNKEAGKEESEEEEE</sequence>
<keyword evidence="3 4" id="KW-0687">Ribonucleoprotein</keyword>
<dbReference type="SUPFAM" id="SSF54189">
    <property type="entry name" value="Ribosomal proteins S24e, L23 and L15e"/>
    <property type="match status" value="1"/>
</dbReference>
<dbReference type="KEGG" id="mfc:BRM9_0611"/>
<dbReference type="EMBL" id="LN515531">
    <property type="protein sequence ID" value="CEA12954.1"/>
    <property type="molecule type" value="Genomic_DNA"/>
</dbReference>
<dbReference type="HAMAP" id="MF_00545">
    <property type="entry name" value="Ribosomal_eS24"/>
    <property type="match status" value="1"/>
</dbReference>
<dbReference type="EMBL" id="CP006933">
    <property type="protein sequence ID" value="AIS31434.1"/>
    <property type="molecule type" value="Genomic_DNA"/>
</dbReference>
<dbReference type="GeneID" id="26739889"/>
<accession>A0A090I269</accession>
<evidence type="ECO:0000313" key="7">
    <source>
        <dbReference type="EMBL" id="CEA12954.1"/>
    </source>
</evidence>
<dbReference type="InterPro" id="IPR001976">
    <property type="entry name" value="Ribosomal_eS24"/>
</dbReference>
<dbReference type="GO" id="GO:0006412">
    <property type="term" value="P:translation"/>
    <property type="evidence" value="ECO:0007669"/>
    <property type="project" value="UniProtKB-UniRule"/>
</dbReference>
<dbReference type="GO" id="GO:0005840">
    <property type="term" value="C:ribosome"/>
    <property type="evidence" value="ECO:0007669"/>
    <property type="project" value="UniProtKB-KW"/>
</dbReference>
<dbReference type="InterPro" id="IPR012678">
    <property type="entry name" value="Ribosomal_uL23/eL15/eS24_sf"/>
</dbReference>
<dbReference type="Proteomes" id="UP000062768">
    <property type="component" value="Chromosome I"/>
</dbReference>
<dbReference type="PROSITE" id="PS00529">
    <property type="entry name" value="RIBOSOMAL_S24E"/>
    <property type="match status" value="1"/>
</dbReference>
<dbReference type="Gene3D" id="3.30.70.3370">
    <property type="match status" value="1"/>
</dbReference>
<evidence type="ECO:0000313" key="9">
    <source>
        <dbReference type="Proteomes" id="UP000062768"/>
    </source>
</evidence>
<dbReference type="PANTHER" id="PTHR10496">
    <property type="entry name" value="40S RIBOSOMAL PROTEIN S24"/>
    <property type="match status" value="1"/>
</dbReference>
<dbReference type="Proteomes" id="UP000029661">
    <property type="component" value="Chromosome"/>
</dbReference>
<dbReference type="InterPro" id="IPR018098">
    <property type="entry name" value="Ribosomal_eS24_CS"/>
</dbReference>
<dbReference type="InterPro" id="IPR053709">
    <property type="entry name" value="eRP_eS24_sf"/>
</dbReference>
<reference evidence="6" key="1">
    <citation type="submission" date="2013-12" db="EMBL/GenBank/DDBJ databases">
        <title>The complete genome sequence of Methanobacterium sp. BRM9.</title>
        <authorList>
            <consortium name="Pastoral Greenhouse Gas Research Consortium"/>
            <person name="Kelly W.J."/>
            <person name="Leahy S.C."/>
            <person name="Perry R."/>
            <person name="Li D."/>
            <person name="Altermann E."/>
            <person name="Lambie S.C."/>
            <person name="Attwood G.T."/>
        </authorList>
    </citation>
    <scope>NUCLEOTIDE SEQUENCE [LARGE SCALE GENOMIC DNA]</scope>
    <source>
        <strain evidence="6">BRM9</strain>
    </source>
</reference>
<reference evidence="8" key="3">
    <citation type="submission" date="2014-09" db="EMBL/GenBank/DDBJ databases">
        <authorList>
            <person name="Bishop-Lilly K.A."/>
            <person name="Broomall S.M."/>
            <person name="Chain P.S."/>
            <person name="Chertkov O."/>
            <person name="Coyne S.R."/>
            <person name="Daligault H.E."/>
            <person name="Davenport K.W."/>
            <person name="Erkkila T."/>
            <person name="Frey K.G."/>
            <person name="Gibbons H.S."/>
            <person name="Gu W."/>
            <person name="Jaissle J."/>
            <person name="Johnson S.L."/>
            <person name="Koroleva G.I."/>
            <person name="Ladner J.T."/>
            <person name="Lo C.-C."/>
            <person name="Minogue T.D."/>
            <person name="Munk C."/>
            <person name="Palacios G.F."/>
            <person name="Redden C.L."/>
            <person name="Rosenzweig C.N."/>
            <person name="Scholz M.B."/>
            <person name="Teshima H."/>
            <person name="Xu Y."/>
        </authorList>
    </citation>
    <scope>NUCLEOTIDE SEQUENCE</scope>
    <source>
        <strain evidence="8">Mb9</strain>
    </source>
</reference>